<proteinExistence type="inferred from homology"/>
<feature type="binding site" evidence="9">
    <location>
        <position position="65"/>
    </location>
    <ligand>
        <name>substrate</name>
    </ligand>
</feature>
<dbReference type="HAMAP" id="MF_00067">
    <property type="entry name" value="GmhA"/>
    <property type="match status" value="1"/>
</dbReference>
<comment type="pathway">
    <text evidence="9">Carbohydrate biosynthesis; D-glycero-D-manno-heptose 7-phosphate biosynthesis; D-glycero-alpha-D-manno-heptose 7-phosphate and D-glycero-beta-D-manno-heptose 7-phosphate from sedoheptulose 7-phosphate: step 1/1.</text>
</comment>
<feature type="binding site" evidence="9">
    <location>
        <position position="172"/>
    </location>
    <ligand>
        <name>substrate</name>
    </ligand>
</feature>
<evidence type="ECO:0000256" key="5">
    <source>
        <dbReference type="ARBA" id="ARBA00022723"/>
    </source>
</evidence>
<keyword evidence="12" id="KW-1185">Reference proteome</keyword>
<organism evidence="11 12">
    <name type="scientific">Herpetosiphon gulosus</name>
    <dbReference type="NCBI Taxonomy" id="1973496"/>
    <lineage>
        <taxon>Bacteria</taxon>
        <taxon>Bacillati</taxon>
        <taxon>Chloroflexota</taxon>
        <taxon>Chloroflexia</taxon>
        <taxon>Herpetosiphonales</taxon>
        <taxon>Herpetosiphonaceae</taxon>
        <taxon>Herpetosiphon</taxon>
    </lineage>
</organism>
<gene>
    <name evidence="11" type="primary">gmhA1</name>
    <name evidence="9" type="synonym">gmhA</name>
    <name evidence="11" type="ORF">Hgul01_03834</name>
</gene>
<evidence type="ECO:0000256" key="4">
    <source>
        <dbReference type="ARBA" id="ARBA00022490"/>
    </source>
</evidence>
<evidence type="ECO:0000256" key="9">
    <source>
        <dbReference type="HAMAP-Rule" id="MF_00067"/>
    </source>
</evidence>
<dbReference type="CDD" id="cd05006">
    <property type="entry name" value="SIS_GmhA"/>
    <property type="match status" value="1"/>
</dbReference>
<comment type="similarity">
    <text evidence="3 9">Belongs to the SIS family. GmhA subfamily.</text>
</comment>
<keyword evidence="6 9" id="KW-0862">Zinc</keyword>
<comment type="subcellular location">
    <subcellularLocation>
        <location evidence="2 9">Cytoplasm</location>
    </subcellularLocation>
</comment>
<feature type="binding site" evidence="9">
    <location>
        <begin position="94"/>
        <end position="95"/>
    </location>
    <ligand>
        <name>substrate</name>
    </ligand>
</feature>
<dbReference type="GO" id="GO:0016853">
    <property type="term" value="F:isomerase activity"/>
    <property type="evidence" value="ECO:0007669"/>
    <property type="project" value="UniProtKB-KW"/>
</dbReference>
<keyword evidence="4 9" id="KW-0963">Cytoplasm</keyword>
<dbReference type="RefSeq" id="WP_345723606.1">
    <property type="nucleotide sequence ID" value="NZ_BAABRU010000014.1"/>
</dbReference>
<dbReference type="EC" id="5.3.1.28" evidence="9"/>
<dbReference type="Pfam" id="PF13580">
    <property type="entry name" value="SIS_2"/>
    <property type="match status" value="1"/>
</dbReference>
<dbReference type="Gene3D" id="3.40.50.10490">
    <property type="entry name" value="Glucose-6-phosphate isomerase like protein, domain 1"/>
    <property type="match status" value="1"/>
</dbReference>
<dbReference type="PROSITE" id="PS51464">
    <property type="entry name" value="SIS"/>
    <property type="match status" value="1"/>
</dbReference>
<feature type="binding site" evidence="9">
    <location>
        <position position="180"/>
    </location>
    <ligand>
        <name>Zn(2+)</name>
        <dbReference type="ChEBI" id="CHEBI:29105"/>
    </ligand>
</feature>
<dbReference type="Proteomes" id="UP001428290">
    <property type="component" value="Unassembled WGS sequence"/>
</dbReference>
<accession>A0ABP9X678</accession>
<dbReference type="PANTHER" id="PTHR30390">
    <property type="entry name" value="SEDOHEPTULOSE 7-PHOSPHATE ISOMERASE / DNAA INITIATOR-ASSOCIATING FACTOR FOR REPLICATION INITIATION"/>
    <property type="match status" value="1"/>
</dbReference>
<evidence type="ECO:0000256" key="1">
    <source>
        <dbReference type="ARBA" id="ARBA00000348"/>
    </source>
</evidence>
<comment type="miscellaneous">
    <text evidence="9">The reaction produces a racemic mixture of D-glycero-alpha-D-manno-heptose 7-phosphate and D-glycero-beta-D-manno-heptose 7-phosphate.</text>
</comment>
<feature type="binding site" evidence="9">
    <location>
        <position position="172"/>
    </location>
    <ligand>
        <name>Zn(2+)</name>
        <dbReference type="ChEBI" id="CHEBI:29105"/>
    </ligand>
</feature>
<keyword evidence="8 9" id="KW-0119">Carbohydrate metabolism</keyword>
<dbReference type="InterPro" id="IPR001347">
    <property type="entry name" value="SIS_dom"/>
</dbReference>
<evidence type="ECO:0000313" key="12">
    <source>
        <dbReference type="Proteomes" id="UP001428290"/>
    </source>
</evidence>
<keyword evidence="7 9" id="KW-0413">Isomerase</keyword>
<dbReference type="InterPro" id="IPR050099">
    <property type="entry name" value="SIS_GmhA/DiaA_subfam"/>
</dbReference>
<feature type="binding site" evidence="9">
    <location>
        <position position="61"/>
    </location>
    <ligand>
        <name>Zn(2+)</name>
        <dbReference type="ChEBI" id="CHEBI:29105"/>
    </ligand>
</feature>
<evidence type="ECO:0000256" key="7">
    <source>
        <dbReference type="ARBA" id="ARBA00023235"/>
    </source>
</evidence>
<dbReference type="InterPro" id="IPR035461">
    <property type="entry name" value="GmhA/DiaA"/>
</dbReference>
<reference evidence="11 12" key="1">
    <citation type="submission" date="2024-02" db="EMBL/GenBank/DDBJ databases">
        <title>Herpetosiphon gulosus NBRC 112829.</title>
        <authorList>
            <person name="Ichikawa N."/>
            <person name="Katano-Makiyama Y."/>
            <person name="Hidaka K."/>
        </authorList>
    </citation>
    <scope>NUCLEOTIDE SEQUENCE [LARGE SCALE GENOMIC DNA]</scope>
    <source>
        <strain evidence="11 12">NBRC 112829</strain>
    </source>
</reference>
<evidence type="ECO:0000256" key="6">
    <source>
        <dbReference type="ARBA" id="ARBA00022833"/>
    </source>
</evidence>
<protein>
    <recommendedName>
        <fullName evidence="9">Phosphoheptose isomerase</fullName>
        <ecNumber evidence="9">5.3.1.28</ecNumber>
    </recommendedName>
    <alternativeName>
        <fullName evidence="9">Sedoheptulose 7-phosphate isomerase</fullName>
    </alternativeName>
</protein>
<dbReference type="PANTHER" id="PTHR30390:SF6">
    <property type="entry name" value="DNAA INITIATOR-ASSOCIATING PROTEIN DIAA"/>
    <property type="match status" value="1"/>
</dbReference>
<evidence type="ECO:0000313" key="11">
    <source>
        <dbReference type="EMBL" id="GAA5530020.1"/>
    </source>
</evidence>
<feature type="binding site" evidence="9">
    <location>
        <position position="125"/>
    </location>
    <ligand>
        <name>substrate</name>
    </ligand>
</feature>
<evidence type="ECO:0000256" key="8">
    <source>
        <dbReference type="ARBA" id="ARBA00023277"/>
    </source>
</evidence>
<comment type="function">
    <text evidence="9">Catalyzes the isomerization of sedoheptulose 7-phosphate in D-glycero-D-manno-heptose 7-phosphate.</text>
</comment>
<feature type="binding site" evidence="9">
    <location>
        <begin position="120"/>
        <end position="122"/>
    </location>
    <ligand>
        <name>substrate</name>
    </ligand>
</feature>
<comment type="caution">
    <text evidence="11">The sequence shown here is derived from an EMBL/GenBank/DDBJ whole genome shotgun (WGS) entry which is preliminary data.</text>
</comment>
<dbReference type="EMBL" id="BAABRU010000014">
    <property type="protein sequence ID" value="GAA5530020.1"/>
    <property type="molecule type" value="Genomic_DNA"/>
</dbReference>
<keyword evidence="5 9" id="KW-0479">Metal-binding</keyword>
<evidence type="ECO:0000259" key="10">
    <source>
        <dbReference type="PROSITE" id="PS51464"/>
    </source>
</evidence>
<feature type="domain" description="SIS" evidence="10">
    <location>
        <begin position="37"/>
        <end position="193"/>
    </location>
</feature>
<dbReference type="SUPFAM" id="SSF53697">
    <property type="entry name" value="SIS domain"/>
    <property type="match status" value="1"/>
</dbReference>
<name>A0ABP9X678_9CHLR</name>
<dbReference type="InterPro" id="IPR046348">
    <property type="entry name" value="SIS_dom_sf"/>
</dbReference>
<comment type="catalytic activity">
    <reaction evidence="1 9">
        <text>2 D-sedoheptulose 7-phosphate = D-glycero-alpha-D-manno-heptose 7-phosphate + D-glycero-beta-D-manno-heptose 7-phosphate</text>
        <dbReference type="Rhea" id="RHEA:27489"/>
        <dbReference type="ChEBI" id="CHEBI:57483"/>
        <dbReference type="ChEBI" id="CHEBI:60203"/>
        <dbReference type="ChEBI" id="CHEBI:60204"/>
        <dbReference type="EC" id="5.3.1.28"/>
    </reaction>
</comment>
<evidence type="ECO:0000256" key="3">
    <source>
        <dbReference type="ARBA" id="ARBA00009894"/>
    </source>
</evidence>
<feature type="binding site" evidence="9">
    <location>
        <position position="65"/>
    </location>
    <ligand>
        <name>Zn(2+)</name>
        <dbReference type="ChEBI" id="CHEBI:29105"/>
    </ligand>
</feature>
<feature type="binding site" evidence="9">
    <location>
        <begin position="52"/>
        <end position="54"/>
    </location>
    <ligand>
        <name>substrate</name>
    </ligand>
</feature>
<dbReference type="InterPro" id="IPR004515">
    <property type="entry name" value="Phosphoheptose_Isoase"/>
</dbReference>
<sequence>MADYSAYIEKSFREHIAMAERVLAEQSATINTMANVLIECYQQGHKAIFCGNGGSAADAQHLAAEFVGRYLIDRRPIPALALHTDTSTLTAVGNDYGYDQVFSRQVKAHMNPGDVLVCLTTSGNSVNVIKAAEVAHELGNPVLALLGGDGGKILPLCDHALVVPFKLPYLVQEISMVVGHLLCDLTEQALFAK</sequence>
<comment type="cofactor">
    <cofactor evidence="9">
        <name>Zn(2+)</name>
        <dbReference type="ChEBI" id="CHEBI:29105"/>
    </cofactor>
    <text evidence="9">Binds 1 zinc ion per subunit.</text>
</comment>
<evidence type="ECO:0000256" key="2">
    <source>
        <dbReference type="ARBA" id="ARBA00004496"/>
    </source>
</evidence>